<sequence length="285" mass="30719">MSDDLSEAGAQMAGDHVPDDRVPGDRVSGDHVPGHYALPTAERRDRYIATPERTDILLRAATWNRYAALGDSMAEGILEPLAGYDPTCWADRIAAALRRVRPELAYLNTGRRGQLSTEVRETQLGSVLDFGPDLVTVVCGGNDILAPAFDPDVYRENLDAMVGALAGAGATIFLYSLMDITAGLPELAGIRPRLEQLNDATHQIARGYGTIWVELWAHPAAGDRDAYSSDRMHMSARGHGLIASRTIEELGHHLETGRTRPGETTETTETTGAVEAVAFVSQDAG</sequence>
<dbReference type="SUPFAM" id="SSF52266">
    <property type="entry name" value="SGNH hydrolase"/>
    <property type="match status" value="1"/>
</dbReference>
<dbReference type="AlphaFoldDB" id="A0A0S4QME4"/>
<evidence type="ECO:0000259" key="2">
    <source>
        <dbReference type="Pfam" id="PF13472"/>
    </source>
</evidence>
<dbReference type="Proteomes" id="UP000198802">
    <property type="component" value="Unassembled WGS sequence"/>
</dbReference>
<dbReference type="InterPro" id="IPR013830">
    <property type="entry name" value="SGNH_hydro"/>
</dbReference>
<evidence type="ECO:0000313" key="4">
    <source>
        <dbReference type="Proteomes" id="UP000198802"/>
    </source>
</evidence>
<dbReference type="CDD" id="cd01832">
    <property type="entry name" value="SGNH_hydrolase_like_1"/>
    <property type="match status" value="1"/>
</dbReference>
<proteinExistence type="predicted"/>
<feature type="compositionally biased region" description="Basic and acidic residues" evidence="1">
    <location>
        <begin position="16"/>
        <end position="33"/>
    </location>
</feature>
<dbReference type="EMBL" id="FAOZ01000006">
    <property type="protein sequence ID" value="CUU56056.1"/>
    <property type="molecule type" value="Genomic_DNA"/>
</dbReference>
<dbReference type="Gene3D" id="3.40.50.1110">
    <property type="entry name" value="SGNH hydrolase"/>
    <property type="match status" value="1"/>
</dbReference>
<organism evidence="3 4">
    <name type="scientific">Parafrankia irregularis</name>
    <dbReference type="NCBI Taxonomy" id="795642"/>
    <lineage>
        <taxon>Bacteria</taxon>
        <taxon>Bacillati</taxon>
        <taxon>Actinomycetota</taxon>
        <taxon>Actinomycetes</taxon>
        <taxon>Frankiales</taxon>
        <taxon>Frankiaceae</taxon>
        <taxon>Parafrankia</taxon>
    </lineage>
</organism>
<dbReference type="Pfam" id="PF13472">
    <property type="entry name" value="Lipase_GDSL_2"/>
    <property type="match status" value="1"/>
</dbReference>
<dbReference type="InterPro" id="IPR053140">
    <property type="entry name" value="GDSL_Rv0518-like"/>
</dbReference>
<reference evidence="4" key="1">
    <citation type="submission" date="2015-11" db="EMBL/GenBank/DDBJ databases">
        <authorList>
            <person name="Varghese N."/>
        </authorList>
    </citation>
    <scope>NUCLEOTIDE SEQUENCE [LARGE SCALE GENOMIC DNA]</scope>
    <source>
        <strain evidence="4">DSM 45899</strain>
    </source>
</reference>
<dbReference type="InterPro" id="IPR036514">
    <property type="entry name" value="SGNH_hydro_sf"/>
</dbReference>
<keyword evidence="4" id="KW-1185">Reference proteome</keyword>
<evidence type="ECO:0000313" key="3">
    <source>
        <dbReference type="EMBL" id="CUU56056.1"/>
    </source>
</evidence>
<dbReference type="PANTHER" id="PTHR43784">
    <property type="entry name" value="GDSL-LIKE LIPASE/ACYLHYDROLASE, PUTATIVE (AFU_ORTHOLOGUE AFUA_2G00820)-RELATED"/>
    <property type="match status" value="1"/>
</dbReference>
<evidence type="ECO:0000256" key="1">
    <source>
        <dbReference type="SAM" id="MobiDB-lite"/>
    </source>
</evidence>
<gene>
    <name evidence="3" type="ORF">Ga0074812_106311</name>
</gene>
<feature type="region of interest" description="Disordered" evidence="1">
    <location>
        <begin position="1"/>
        <end position="36"/>
    </location>
</feature>
<dbReference type="RefSeq" id="WP_091275512.1">
    <property type="nucleotide sequence ID" value="NZ_FAOZ01000006.1"/>
</dbReference>
<accession>A0A0S4QME4</accession>
<name>A0A0S4QME4_9ACTN</name>
<dbReference type="PANTHER" id="PTHR43784:SF2">
    <property type="entry name" value="GDSL-LIKE LIPASE_ACYLHYDROLASE, PUTATIVE (AFU_ORTHOLOGUE AFUA_2G00820)-RELATED"/>
    <property type="match status" value="1"/>
</dbReference>
<protein>
    <submittedName>
        <fullName evidence="3">Lysophospholipase L1</fullName>
    </submittedName>
</protein>
<feature type="domain" description="SGNH hydrolase-type esterase" evidence="2">
    <location>
        <begin position="68"/>
        <end position="240"/>
    </location>
</feature>